<dbReference type="Pfam" id="PF18758">
    <property type="entry name" value="KDZ"/>
    <property type="match status" value="1"/>
</dbReference>
<dbReference type="AlphaFoldDB" id="A0A284R2H1"/>
<dbReference type="InterPro" id="IPR040521">
    <property type="entry name" value="KDZ"/>
</dbReference>
<dbReference type="OMA" id="ICARHEI"/>
<evidence type="ECO:0000313" key="3">
    <source>
        <dbReference type="EMBL" id="SJL02898.1"/>
    </source>
</evidence>
<organism evidence="3 4">
    <name type="scientific">Armillaria ostoyae</name>
    <name type="common">Armillaria root rot fungus</name>
    <dbReference type="NCBI Taxonomy" id="47428"/>
    <lineage>
        <taxon>Eukaryota</taxon>
        <taxon>Fungi</taxon>
        <taxon>Dikarya</taxon>
        <taxon>Basidiomycota</taxon>
        <taxon>Agaricomycotina</taxon>
        <taxon>Agaricomycetes</taxon>
        <taxon>Agaricomycetidae</taxon>
        <taxon>Agaricales</taxon>
        <taxon>Marasmiineae</taxon>
        <taxon>Physalacriaceae</taxon>
        <taxon>Armillaria</taxon>
    </lineage>
</organism>
<dbReference type="InterPro" id="IPR041457">
    <property type="entry name" value="CxC2_KDZ-assoc"/>
</dbReference>
<evidence type="ECO:0000259" key="2">
    <source>
        <dbReference type="Pfam" id="PF18803"/>
    </source>
</evidence>
<dbReference type="OrthoDB" id="3004525at2759"/>
<dbReference type="Pfam" id="PF18803">
    <property type="entry name" value="CxC2"/>
    <property type="match status" value="1"/>
</dbReference>
<accession>A0A284R2H1</accession>
<dbReference type="STRING" id="47428.A0A284R2H1"/>
<evidence type="ECO:0000256" key="1">
    <source>
        <dbReference type="SAM" id="MobiDB-lite"/>
    </source>
</evidence>
<name>A0A284R2H1_ARMOS</name>
<protein>
    <recommendedName>
        <fullName evidence="2">CxC2-like cysteine cluster KDZ transposase-associated domain-containing protein</fullName>
    </recommendedName>
</protein>
<evidence type="ECO:0000313" key="4">
    <source>
        <dbReference type="Proteomes" id="UP000219338"/>
    </source>
</evidence>
<dbReference type="EMBL" id="FUEG01000004">
    <property type="protein sequence ID" value="SJL02898.1"/>
    <property type="molecule type" value="Genomic_DNA"/>
</dbReference>
<sequence length="465" mass="52304">MHRGIKHCAGPTIIPNLPSPPHPPSSAADDGDDDDTVVPTDLSAPELVRPRGSQRGRKRPTKGKAKKSIALKYPMWEWAGYSHHGGYKQQYLMELIWRKGHLANLPTTCITCGVNTKPNFHCAECSPGRLECQICCVKRHRLMPLHCIEEWTGTFFEMTSLKDMGLHMQLSHDNGSPCFKPHWGPNDMTVIHVNGIHIVAVDYCNCFLKTCASFGALELFHSLTLMGKLMGYDLYRAQTYLTDPTGMCMPKSQYKSFLRMARQWRHLHLLLHGRKGCEPDGANNVGPEELAIVCPACPIPGVNLPDGWEDTPPLIRWLYTLFVAMDANFRLKNLLHSDEISDPGLHTGNVYYVDDEKYKVHISQYPAQTDISSCSGFQTLAHAETKNNVGMHTTRVVACVCAHYEMVPRLGLDDLQKGEKYCNVDYVLLSGIQGVPVNQIFFSYDIVCQWSVNLVECMKEMPEEL</sequence>
<proteinExistence type="predicted"/>
<gene>
    <name evidence="3" type="ORF">ARMOST_06239</name>
</gene>
<keyword evidence="4" id="KW-1185">Reference proteome</keyword>
<feature type="compositionally biased region" description="Basic residues" evidence="1">
    <location>
        <begin position="52"/>
        <end position="66"/>
    </location>
</feature>
<feature type="region of interest" description="Disordered" evidence="1">
    <location>
        <begin position="1"/>
        <end position="66"/>
    </location>
</feature>
<feature type="domain" description="CxC2-like cysteine cluster KDZ transposase-associated" evidence="2">
    <location>
        <begin position="161"/>
        <end position="206"/>
    </location>
</feature>
<reference evidence="4" key="1">
    <citation type="journal article" date="2017" name="Nat. Ecol. Evol.">
        <title>Genome expansion and lineage-specific genetic innovations in the forest pathogenic fungi Armillaria.</title>
        <authorList>
            <person name="Sipos G."/>
            <person name="Prasanna A.N."/>
            <person name="Walter M.C."/>
            <person name="O'Connor E."/>
            <person name="Balint B."/>
            <person name="Krizsan K."/>
            <person name="Kiss B."/>
            <person name="Hess J."/>
            <person name="Varga T."/>
            <person name="Slot J."/>
            <person name="Riley R."/>
            <person name="Boka B."/>
            <person name="Rigling D."/>
            <person name="Barry K."/>
            <person name="Lee J."/>
            <person name="Mihaltcheva S."/>
            <person name="LaButti K."/>
            <person name="Lipzen A."/>
            <person name="Waldron R."/>
            <person name="Moloney N.M."/>
            <person name="Sperisen C."/>
            <person name="Kredics L."/>
            <person name="Vagvoelgyi C."/>
            <person name="Patrignani A."/>
            <person name="Fitzpatrick D."/>
            <person name="Nagy I."/>
            <person name="Doyle S."/>
            <person name="Anderson J.B."/>
            <person name="Grigoriev I.V."/>
            <person name="Gueldener U."/>
            <person name="Muensterkoetter M."/>
            <person name="Nagy L.G."/>
        </authorList>
    </citation>
    <scope>NUCLEOTIDE SEQUENCE [LARGE SCALE GENOMIC DNA]</scope>
    <source>
        <strain evidence="4">C18/9</strain>
    </source>
</reference>
<dbReference type="Proteomes" id="UP000219338">
    <property type="component" value="Unassembled WGS sequence"/>
</dbReference>